<evidence type="ECO:0008006" key="3">
    <source>
        <dbReference type="Google" id="ProtNLM"/>
    </source>
</evidence>
<evidence type="ECO:0000313" key="1">
    <source>
        <dbReference type="EMBL" id="CAI8964760.1"/>
    </source>
</evidence>
<protein>
    <recommendedName>
        <fullName evidence="3">Integron gene cassette protein</fullName>
    </recommendedName>
</protein>
<keyword evidence="2" id="KW-1185">Reference proteome</keyword>
<evidence type="ECO:0000313" key="2">
    <source>
        <dbReference type="Proteomes" id="UP001162030"/>
    </source>
</evidence>
<reference evidence="1 2" key="1">
    <citation type="submission" date="2023-03" db="EMBL/GenBank/DDBJ databases">
        <authorList>
            <person name="Pearce D."/>
        </authorList>
    </citation>
    <scope>NUCLEOTIDE SEQUENCE [LARGE SCALE GENOMIC DNA]</scope>
    <source>
        <strain evidence="1">Msz</strain>
    </source>
</reference>
<dbReference type="RefSeq" id="WP_051331568.1">
    <property type="nucleotide sequence ID" value="NZ_OX458333.1"/>
</dbReference>
<proteinExistence type="predicted"/>
<accession>A0ABM9I8X2</accession>
<dbReference type="Proteomes" id="UP001162030">
    <property type="component" value="Chromosome"/>
</dbReference>
<dbReference type="EMBL" id="OX458333">
    <property type="protein sequence ID" value="CAI8964760.1"/>
    <property type="molecule type" value="Genomic_DNA"/>
</dbReference>
<name>A0ABM9I8X2_9GAMM</name>
<sequence>MENTVRQETIPERTITITGEHAELASPEEIAAGISAAAEVFARNGVDPLACAAAIAKLERDELLSREEALLCVIWDHAEDAAFRAVTLGWLSRAVDIRIAVS</sequence>
<organism evidence="1 2">
    <name type="scientific">Methylocaldum szegediense</name>
    <dbReference type="NCBI Taxonomy" id="73780"/>
    <lineage>
        <taxon>Bacteria</taxon>
        <taxon>Pseudomonadati</taxon>
        <taxon>Pseudomonadota</taxon>
        <taxon>Gammaproteobacteria</taxon>
        <taxon>Methylococcales</taxon>
        <taxon>Methylococcaceae</taxon>
        <taxon>Methylocaldum</taxon>
    </lineage>
</organism>
<gene>
    <name evidence="1" type="ORF">MSZNOR_4740</name>
</gene>